<dbReference type="SUPFAM" id="SSF55729">
    <property type="entry name" value="Acyl-CoA N-acyltransferases (Nat)"/>
    <property type="match status" value="1"/>
</dbReference>
<organism evidence="2">
    <name type="scientific">marine sediment metagenome</name>
    <dbReference type="NCBI Taxonomy" id="412755"/>
    <lineage>
        <taxon>unclassified sequences</taxon>
        <taxon>metagenomes</taxon>
        <taxon>ecological metagenomes</taxon>
    </lineage>
</organism>
<dbReference type="GO" id="GO:0016747">
    <property type="term" value="F:acyltransferase activity, transferring groups other than amino-acyl groups"/>
    <property type="evidence" value="ECO:0007669"/>
    <property type="project" value="InterPro"/>
</dbReference>
<dbReference type="PANTHER" id="PTHR43415:SF3">
    <property type="entry name" value="GNAT-FAMILY ACETYLTRANSFERASE"/>
    <property type="match status" value="1"/>
</dbReference>
<dbReference type="PROSITE" id="PS51186">
    <property type="entry name" value="GNAT"/>
    <property type="match status" value="1"/>
</dbReference>
<accession>X1QVH2</accession>
<reference evidence="2" key="1">
    <citation type="journal article" date="2014" name="Front. Microbiol.">
        <title>High frequency of phylogenetically diverse reductive dehalogenase-homologous genes in deep subseafloor sedimentary metagenomes.</title>
        <authorList>
            <person name="Kawai M."/>
            <person name="Futagami T."/>
            <person name="Toyoda A."/>
            <person name="Takaki Y."/>
            <person name="Nishi S."/>
            <person name="Hori S."/>
            <person name="Arai W."/>
            <person name="Tsubouchi T."/>
            <person name="Morono Y."/>
            <person name="Uchiyama I."/>
            <person name="Ito T."/>
            <person name="Fujiyama A."/>
            <person name="Inagaki F."/>
            <person name="Takami H."/>
        </authorList>
    </citation>
    <scope>NUCLEOTIDE SEQUENCE</scope>
    <source>
        <strain evidence="2">Expedition CK06-06</strain>
    </source>
</reference>
<name>X1QVH2_9ZZZZ</name>
<dbReference type="Pfam" id="PF13302">
    <property type="entry name" value="Acetyltransf_3"/>
    <property type="match status" value="1"/>
</dbReference>
<comment type="caution">
    <text evidence="2">The sequence shown here is derived from an EMBL/GenBank/DDBJ whole genome shotgun (WGS) entry which is preliminary data.</text>
</comment>
<dbReference type="EMBL" id="BARW01001130">
    <property type="protein sequence ID" value="GAI72268.1"/>
    <property type="molecule type" value="Genomic_DNA"/>
</dbReference>
<dbReference type="AlphaFoldDB" id="X1QVH2"/>
<dbReference type="InterPro" id="IPR000182">
    <property type="entry name" value="GNAT_dom"/>
</dbReference>
<dbReference type="PANTHER" id="PTHR43415">
    <property type="entry name" value="SPERMIDINE N(1)-ACETYLTRANSFERASE"/>
    <property type="match status" value="1"/>
</dbReference>
<evidence type="ECO:0000313" key="2">
    <source>
        <dbReference type="EMBL" id="GAI72268.1"/>
    </source>
</evidence>
<feature type="domain" description="N-acetyltransferase" evidence="1">
    <location>
        <begin position="7"/>
        <end position="166"/>
    </location>
</feature>
<protein>
    <recommendedName>
        <fullName evidence="1">N-acetyltransferase domain-containing protein</fullName>
    </recommendedName>
</protein>
<evidence type="ECO:0000259" key="1">
    <source>
        <dbReference type="PROSITE" id="PS51186"/>
    </source>
</evidence>
<gene>
    <name evidence="2" type="ORF">S12H4_03852</name>
</gene>
<sequence length="175" mass="20170">MIIGSKITLRDKRLADAPDDYTWRTDPELAHLDASPLLTTTFQEYLSDYTSQLRYLPSIRHQFAIDTLDGKYIGNCVYYGVNETKGEAELGIMIGDRDCWDKGYGADAVTTLVSYIFHQTNLKRIYLKTLDSNSRAQKCFQKCGFIPYGHMAKDGFSFVLMETHRKQWEKQQTKT</sequence>
<proteinExistence type="predicted"/>
<dbReference type="Gene3D" id="3.40.630.30">
    <property type="match status" value="1"/>
</dbReference>
<dbReference type="InterPro" id="IPR016181">
    <property type="entry name" value="Acyl_CoA_acyltransferase"/>
</dbReference>